<dbReference type="InterPro" id="IPR042193">
    <property type="entry name" value="FHIPEP_3"/>
</dbReference>
<name>A0A7W9BHL8_9RHOB</name>
<feature type="transmembrane region" description="Helical" evidence="7">
    <location>
        <begin position="9"/>
        <end position="28"/>
    </location>
</feature>
<dbReference type="EMBL" id="JACIJM010000001">
    <property type="protein sequence ID" value="MBB5720422.1"/>
    <property type="molecule type" value="Genomic_DNA"/>
</dbReference>
<sequence length="693" mass="74963">MNSNSSHTTIALAFVLMGVICIMILPVPSWALDIGLAASFSLAILMFTVTLFIQRPLDFSAFPTILLGSLILRLSLNIASTKLIIGNGHTGTGAAGNVIEGFAMFVMRGNIALGLVVFCVLLMVNFLVINKGATRMAEVGARFALDAMPGKQMAIDSDLASGAISHEQAKERREKEQAETTFFGSLDGASKFVKGDAIAGLLITALNLFFGLAIGFFSHDMPLSEGFATYSILTVGDGLVSQIPAVLISIASALLLARGGTTGATDVTVVDQLGKHPAALISVSILMVFFALVPGLPFLPFMAGAMVLGVAGAARFRIIKRAVGDPKSDHDKVVAEPVTSSISSLLETDIIHIDFATDLTPMALDRATGLDTRIANIRKHVASEFGILLPEVHLTDNPILESGEYVIKLLGVTHGRYHLKPDLQLVLTSNSEELELEGQKVTEPVFNAPAVWVSKNGAEEATLNGLTVVRPEEILATHLLEVLKKNFSKILNMSALQERLSEMTTVPDERRATANKKLLDTMIPEKVSLELLHATARSLLDEHISIRNLQLIIEAIAEGQQFSKNWDSIYEHVRSRLGFQILDKIKDKDNNLNVVQLAQEWEKVFATYQLNGDGFNRSEIALPPPLLQELLEKTSKEINDVASTSTQTAIITTSKRRKFISSILAAKGISNPVLSYDEIDQNVSLNLVGVIQP</sequence>
<dbReference type="PRINTS" id="PR00949">
    <property type="entry name" value="TYPE3IMAPROT"/>
</dbReference>
<gene>
    <name evidence="8" type="ORF">FHS72_000026</name>
</gene>
<accession>A0A7W9BHL8</accession>
<dbReference type="InterPro" id="IPR001712">
    <property type="entry name" value="T3SS_FHIPEP"/>
</dbReference>
<keyword evidence="4 7" id="KW-0812">Transmembrane</keyword>
<comment type="subcellular location">
    <subcellularLocation>
        <location evidence="1">Cell membrane</location>
        <topology evidence="1">Multi-pass membrane protein</topology>
    </subcellularLocation>
</comment>
<feature type="transmembrane region" description="Helical" evidence="7">
    <location>
        <begin position="278"/>
        <end position="295"/>
    </location>
</feature>
<dbReference type="Proteomes" id="UP000535415">
    <property type="component" value="Unassembled WGS sequence"/>
</dbReference>
<evidence type="ECO:0000256" key="2">
    <source>
        <dbReference type="ARBA" id="ARBA00008835"/>
    </source>
</evidence>
<dbReference type="RefSeq" id="WP_183523733.1">
    <property type="nucleotide sequence ID" value="NZ_JACIJM010000001.1"/>
</dbReference>
<dbReference type="PROSITE" id="PS00994">
    <property type="entry name" value="FHIPEP"/>
    <property type="match status" value="1"/>
</dbReference>
<evidence type="ECO:0000256" key="7">
    <source>
        <dbReference type="SAM" id="Phobius"/>
    </source>
</evidence>
<dbReference type="GO" id="GO:0009306">
    <property type="term" value="P:protein secretion"/>
    <property type="evidence" value="ECO:0007669"/>
    <property type="project" value="InterPro"/>
</dbReference>
<feature type="transmembrane region" description="Helical" evidence="7">
    <location>
        <begin position="198"/>
        <end position="219"/>
    </location>
</feature>
<dbReference type="InterPro" id="IPR042194">
    <property type="entry name" value="FHIPEP_1"/>
</dbReference>
<dbReference type="Gene3D" id="3.40.50.12790">
    <property type="entry name" value="FHIPEP family, domain 4"/>
    <property type="match status" value="1"/>
</dbReference>
<feature type="transmembrane region" description="Helical" evidence="7">
    <location>
        <begin position="239"/>
        <end position="257"/>
    </location>
</feature>
<evidence type="ECO:0000256" key="4">
    <source>
        <dbReference type="ARBA" id="ARBA00022692"/>
    </source>
</evidence>
<keyword evidence="5 7" id="KW-1133">Transmembrane helix</keyword>
<comment type="similarity">
    <text evidence="2">Belongs to the FHIPEP (flagella/HR/invasion proteins export pore) family.</text>
</comment>
<organism evidence="8 9">
    <name type="scientific">Yoonia ponticola</name>
    <dbReference type="NCBI Taxonomy" id="1524255"/>
    <lineage>
        <taxon>Bacteria</taxon>
        <taxon>Pseudomonadati</taxon>
        <taxon>Pseudomonadota</taxon>
        <taxon>Alphaproteobacteria</taxon>
        <taxon>Rhodobacterales</taxon>
        <taxon>Paracoccaceae</taxon>
        <taxon>Yoonia</taxon>
    </lineage>
</organism>
<dbReference type="PIRSF" id="PIRSF005419">
    <property type="entry name" value="FlhA"/>
    <property type="match status" value="1"/>
</dbReference>
<evidence type="ECO:0000256" key="6">
    <source>
        <dbReference type="ARBA" id="ARBA00023136"/>
    </source>
</evidence>
<dbReference type="Pfam" id="PF00771">
    <property type="entry name" value="FHIPEP"/>
    <property type="match status" value="1"/>
</dbReference>
<proteinExistence type="inferred from homology"/>
<dbReference type="GO" id="GO:0005886">
    <property type="term" value="C:plasma membrane"/>
    <property type="evidence" value="ECO:0007669"/>
    <property type="project" value="UniProtKB-SubCell"/>
</dbReference>
<dbReference type="Gene3D" id="3.40.30.60">
    <property type="entry name" value="FHIPEP family, domain 1"/>
    <property type="match status" value="1"/>
</dbReference>
<dbReference type="GO" id="GO:0044780">
    <property type="term" value="P:bacterial-type flagellum assembly"/>
    <property type="evidence" value="ECO:0007669"/>
    <property type="project" value="TreeGrafter"/>
</dbReference>
<comment type="caution">
    <text evidence="8">The sequence shown here is derived from an EMBL/GenBank/DDBJ whole genome shotgun (WGS) entry which is preliminary data.</text>
</comment>
<keyword evidence="9" id="KW-1185">Reference proteome</keyword>
<keyword evidence="6 7" id="KW-0472">Membrane</keyword>
<feature type="transmembrane region" description="Helical" evidence="7">
    <location>
        <begin position="105"/>
        <end position="128"/>
    </location>
</feature>
<keyword evidence="3" id="KW-1003">Cell membrane</keyword>
<evidence type="ECO:0000313" key="9">
    <source>
        <dbReference type="Proteomes" id="UP000535415"/>
    </source>
</evidence>
<protein>
    <submittedName>
        <fullName evidence="8">Flagellar biosynthesis protein FlhA</fullName>
    </submittedName>
</protein>
<dbReference type="Gene3D" id="1.10.8.540">
    <property type="entry name" value="FHIPEP family, domain 3"/>
    <property type="match status" value="1"/>
</dbReference>
<keyword evidence="8" id="KW-0969">Cilium</keyword>
<reference evidence="8 9" key="1">
    <citation type="submission" date="2020-08" db="EMBL/GenBank/DDBJ databases">
        <title>Genomic Encyclopedia of Type Strains, Phase IV (KMG-IV): sequencing the most valuable type-strain genomes for metagenomic binning, comparative biology and taxonomic classification.</title>
        <authorList>
            <person name="Goeker M."/>
        </authorList>
    </citation>
    <scope>NUCLEOTIDE SEQUENCE [LARGE SCALE GENOMIC DNA]</scope>
    <source>
        <strain evidence="8 9">DSM 101064</strain>
    </source>
</reference>
<dbReference type="AlphaFoldDB" id="A0A7W9BHL8"/>
<dbReference type="InterPro" id="IPR042196">
    <property type="entry name" value="FHIPEP_4"/>
</dbReference>
<evidence type="ECO:0000313" key="8">
    <source>
        <dbReference type="EMBL" id="MBB5720422.1"/>
    </source>
</evidence>
<evidence type="ECO:0000256" key="5">
    <source>
        <dbReference type="ARBA" id="ARBA00022989"/>
    </source>
</evidence>
<keyword evidence="8" id="KW-0282">Flagellum</keyword>
<dbReference type="PANTHER" id="PTHR30161:SF1">
    <property type="entry name" value="FLAGELLAR BIOSYNTHESIS PROTEIN FLHA-RELATED"/>
    <property type="match status" value="1"/>
</dbReference>
<feature type="transmembrane region" description="Helical" evidence="7">
    <location>
        <begin position="34"/>
        <end position="53"/>
    </location>
</feature>
<evidence type="ECO:0000256" key="3">
    <source>
        <dbReference type="ARBA" id="ARBA00022475"/>
    </source>
</evidence>
<dbReference type="PANTHER" id="PTHR30161">
    <property type="entry name" value="FLAGELLAR EXPORT PROTEIN, MEMBRANE FLHA SUBUNIT-RELATED"/>
    <property type="match status" value="1"/>
</dbReference>
<dbReference type="InterPro" id="IPR025505">
    <property type="entry name" value="FHIPEP_CS"/>
</dbReference>
<evidence type="ECO:0000256" key="1">
    <source>
        <dbReference type="ARBA" id="ARBA00004651"/>
    </source>
</evidence>
<keyword evidence="8" id="KW-0966">Cell projection</keyword>